<evidence type="ECO:0000256" key="1">
    <source>
        <dbReference type="SAM" id="Phobius"/>
    </source>
</evidence>
<keyword evidence="1" id="KW-0812">Transmembrane</keyword>
<proteinExistence type="predicted"/>
<evidence type="ECO:0000313" key="2">
    <source>
        <dbReference type="EMBL" id="JAW14111.1"/>
    </source>
</evidence>
<protein>
    <submittedName>
        <fullName evidence="2">Uncharacterized protein</fullName>
    </submittedName>
</protein>
<keyword evidence="1" id="KW-0472">Membrane</keyword>
<accession>A0A224Y0Z9</accession>
<dbReference type="EMBL" id="GFTR01002315">
    <property type="protein sequence ID" value="JAW14111.1"/>
    <property type="molecule type" value="Transcribed_RNA"/>
</dbReference>
<keyword evidence="1" id="KW-1133">Transmembrane helix</keyword>
<reference evidence="2" key="1">
    <citation type="journal article" date="2018" name="PLoS Negl. Trop. Dis.">
        <title>An insight into the salivary gland and fat body transcriptome of Panstrongylus lignarius (Hemiptera: Heteroptera), the main vector of Chagas disease in Peru.</title>
        <authorList>
            <person name="Nevoa J.C."/>
            <person name="Mendes M.T."/>
            <person name="da Silva M.V."/>
            <person name="Soares S.C."/>
            <person name="Oliveira C.J.F."/>
            <person name="Ribeiro J.M.C."/>
        </authorList>
    </citation>
    <scope>NUCLEOTIDE SEQUENCE</scope>
</reference>
<name>A0A224Y0Z9_9HEMI</name>
<feature type="transmembrane region" description="Helical" evidence="1">
    <location>
        <begin position="38"/>
        <end position="60"/>
    </location>
</feature>
<organism evidence="2">
    <name type="scientific">Panstrongylus lignarius</name>
    <dbReference type="NCBI Taxonomy" id="156445"/>
    <lineage>
        <taxon>Eukaryota</taxon>
        <taxon>Metazoa</taxon>
        <taxon>Ecdysozoa</taxon>
        <taxon>Arthropoda</taxon>
        <taxon>Hexapoda</taxon>
        <taxon>Insecta</taxon>
        <taxon>Pterygota</taxon>
        <taxon>Neoptera</taxon>
        <taxon>Paraneoptera</taxon>
        <taxon>Hemiptera</taxon>
        <taxon>Heteroptera</taxon>
        <taxon>Panheteroptera</taxon>
        <taxon>Cimicomorpha</taxon>
        <taxon>Reduviidae</taxon>
        <taxon>Triatominae</taxon>
        <taxon>Panstrongylus</taxon>
    </lineage>
</organism>
<dbReference type="AlphaFoldDB" id="A0A224Y0Z9"/>
<sequence length="136" mass="13980">MILAYFLAASLESSSLFAPVQTILPELNIKAVVLGSRILMITAANLLGLYSAFLACNAIFFKSNLQPKLTVETIFCNCGMNPGSADDGVIGVEGPGVVGAKIFGACSIRFTIGDINACGVCGCIKLCGVVNPSDGA</sequence>